<keyword evidence="3" id="KW-1185">Reference proteome</keyword>
<dbReference type="InterPro" id="IPR006047">
    <property type="entry name" value="GH13_cat_dom"/>
</dbReference>
<dbReference type="Gene3D" id="2.60.40.1180">
    <property type="entry name" value="Golgi alpha-mannosidase II"/>
    <property type="match status" value="1"/>
</dbReference>
<dbReference type="Pfam" id="PF00128">
    <property type="entry name" value="Alpha-amylase"/>
    <property type="match status" value="2"/>
</dbReference>
<sequence length="564" mass="63799">MRISDTSDRWWKNAVIYCLDVERYLDSNDDGCGDMRGLAQRIDYLAELGITCLWLMPLNSSPGRDDGYDITDFYAIDSRLGNFGEFVEVIRTARDRGIRVVMDLVINHTSDQHPWFLASRSSTESPYRDYYVWRDDPPTKDQPSAFPNDAKSIWEFDKKTKQYYLHNFYKHQPDLNIAHPPVRDEIARIVGFWTELGVSGFRVDAVPFLIEAKSEAGGEDSDADASDEPLPDPHDYLADISGFLARRNSEAMLLGEVNLSHEEQLAYFGAGERRELQMQFDFVVMQSIYLSMVREDSRPLATALADRPELPADCQWGNFVRNHDELTLDKLGDAERQEVFDAFAPDPDMRLYDRGIRRRLPTMLGGDARRIRMAYSLMFSLPGAPVLFYGEEIGMGENLAVKDRYAVRTPMQWTDGPNAGFSRAPADQLVTPVVTGAFGPEWVNAAAQRRDPDSLAHFMRTLIQAYRNSPEIGWGDLTILKHGDDRVFAHLVRADIGSMLAVHNFANAPVELALTLPDVAPGSRLVDMLHNGVTPIDDGEVTLRLDPYGYRWLRITSDADTRLG</sequence>
<dbReference type="Gene3D" id="3.90.400.10">
    <property type="entry name" value="Oligo-1,6-glucosidase, Domain 2"/>
    <property type="match status" value="1"/>
</dbReference>
<dbReference type="GO" id="GO:0005975">
    <property type="term" value="P:carbohydrate metabolic process"/>
    <property type="evidence" value="ECO:0007669"/>
    <property type="project" value="InterPro"/>
</dbReference>
<dbReference type="Gene3D" id="3.20.20.80">
    <property type="entry name" value="Glycosidases"/>
    <property type="match status" value="1"/>
</dbReference>
<evidence type="ECO:0000313" key="3">
    <source>
        <dbReference type="Proteomes" id="UP000237340"/>
    </source>
</evidence>
<accession>A0A2S3ZAS7</accession>
<gene>
    <name evidence="2" type="ORF">C3B61_17630</name>
</gene>
<dbReference type="PANTHER" id="PTHR10357:SF219">
    <property type="entry name" value="MALTOSE ALPHA-D-GLUCOSYLTRANSFERASE"/>
    <property type="match status" value="1"/>
</dbReference>
<dbReference type="InterPro" id="IPR054049">
    <property type="entry name" value="SupH-like_C"/>
</dbReference>
<dbReference type="AlphaFoldDB" id="A0A2S3ZAS7"/>
<feature type="domain" description="Glycosyl hydrolase family 13 catalytic" evidence="1">
    <location>
        <begin position="18"/>
        <end position="427"/>
    </location>
</feature>
<dbReference type="Proteomes" id="UP000237340">
    <property type="component" value="Unassembled WGS sequence"/>
</dbReference>
<reference evidence="2 3" key="1">
    <citation type="submission" date="2018-01" db="EMBL/GenBank/DDBJ databases">
        <title>Cryobacterium sp. nov., from glaciers in China.</title>
        <authorList>
            <person name="Liu Q."/>
            <person name="Xin Y.-H."/>
        </authorList>
    </citation>
    <scope>NUCLEOTIDE SEQUENCE [LARGE SCALE GENOMIC DNA]</scope>
    <source>
        <strain evidence="2 3">TMN-42</strain>
    </source>
</reference>
<name>A0A2S3ZAS7_9MICO</name>
<evidence type="ECO:0000259" key="1">
    <source>
        <dbReference type="SMART" id="SM00642"/>
    </source>
</evidence>
<dbReference type="EMBL" id="PPXD01000026">
    <property type="protein sequence ID" value="POH62659.1"/>
    <property type="molecule type" value="Genomic_DNA"/>
</dbReference>
<dbReference type="SMART" id="SM00642">
    <property type="entry name" value="Aamy"/>
    <property type="match status" value="1"/>
</dbReference>
<proteinExistence type="predicted"/>
<comment type="caution">
    <text evidence="2">The sequence shown here is derived from an EMBL/GenBank/DDBJ whole genome shotgun (WGS) entry which is preliminary data.</text>
</comment>
<dbReference type="CDD" id="cd11334">
    <property type="entry name" value="AmyAc_TreS"/>
    <property type="match status" value="1"/>
</dbReference>
<dbReference type="InterPro" id="IPR013780">
    <property type="entry name" value="Glyco_hydro_b"/>
</dbReference>
<dbReference type="SUPFAM" id="SSF51011">
    <property type="entry name" value="Glycosyl hydrolase domain"/>
    <property type="match status" value="1"/>
</dbReference>
<protein>
    <submittedName>
        <fullName evidence="2">Trehalose synthase</fullName>
    </submittedName>
</protein>
<dbReference type="RefSeq" id="WP_103461785.1">
    <property type="nucleotide sequence ID" value="NZ_PPXD01000026.1"/>
</dbReference>
<dbReference type="PANTHER" id="PTHR10357">
    <property type="entry name" value="ALPHA-AMYLASE FAMILY MEMBER"/>
    <property type="match status" value="1"/>
</dbReference>
<dbReference type="InterPro" id="IPR045857">
    <property type="entry name" value="O16G_dom_2"/>
</dbReference>
<dbReference type="Pfam" id="PF22157">
    <property type="entry name" value="SupH-like_C"/>
    <property type="match status" value="1"/>
</dbReference>
<evidence type="ECO:0000313" key="2">
    <source>
        <dbReference type="EMBL" id="POH62659.1"/>
    </source>
</evidence>
<dbReference type="InterPro" id="IPR017853">
    <property type="entry name" value="GH"/>
</dbReference>
<organism evidence="2 3">
    <name type="scientific">Cryobacterium zongtaii</name>
    <dbReference type="NCBI Taxonomy" id="1259217"/>
    <lineage>
        <taxon>Bacteria</taxon>
        <taxon>Bacillati</taxon>
        <taxon>Actinomycetota</taxon>
        <taxon>Actinomycetes</taxon>
        <taxon>Micrococcales</taxon>
        <taxon>Microbacteriaceae</taxon>
        <taxon>Cryobacterium</taxon>
    </lineage>
</organism>
<dbReference type="SUPFAM" id="SSF51445">
    <property type="entry name" value="(Trans)glycosidases"/>
    <property type="match status" value="1"/>
</dbReference>